<evidence type="ECO:0000313" key="1">
    <source>
        <dbReference type="EMBL" id="KAG7285993.1"/>
    </source>
</evidence>
<name>A0AAD4HYS8_9PEZI</name>
<sequence>MAFPVEVTSTVGVSKDNLEYGSFRKWLIPISASATIHTDEGKPPVQVGEALAFIIRRSAIQHSFHEMMEPPHQGTMDLALDLFDRYGRLKDEIREHPLRKGSGVWKGELDDGNLVLIEDVKVERRYRRKRVGSKLILHILEQALMSRHNVAFAFAASAAHFNDDGGAGDAKPSSVPHHVKVEGIASFLRFLQFRRVGLTGWFALARDSEHPSRHLVRHKDPNPKLEIDDMIDSDSDEEVVECNADFTQTRVKKSEWDARWLGSKPKQQPAITSRSRPLHYAVKTLPDKDALVFLKSHTRDGILEEFPLESLDGRGDTLLHVAAKASKPACVAWLLRQPTIAAFTVADNYAGYTPLEALQSKLEDRRVRAPHGFSRTRLMADKFDGFDEDSTACLLILRGIKDPSPEQRMRAKFGCSCNECLEGFLSPHMLMKLRVQGQRWDGFLTELIPPGKGWYAEFKDLLNHFPESFRPRVKRSRDLQEAIVLLMGAIVCCLSEGKVPRRAAVLGYLQATEAWARVEGQYFTQGGTVAALVRAVFESAKQLDPELGDGILDAEPGKGQNSGPKCRNDLEFEFVRCHCADDATPEKETDKPLP</sequence>
<dbReference type="EMBL" id="JAHCVI010000004">
    <property type="protein sequence ID" value="KAG7285993.1"/>
    <property type="molecule type" value="Genomic_DNA"/>
</dbReference>
<accession>A0AAD4HYS8</accession>
<protein>
    <submittedName>
        <fullName evidence="1">Uncharacterized protein</fullName>
    </submittedName>
</protein>
<reference evidence="1" key="1">
    <citation type="submission" date="2023-02" db="EMBL/GenBank/DDBJ databases">
        <authorList>
            <person name="Palmer J.M."/>
        </authorList>
    </citation>
    <scope>NUCLEOTIDE SEQUENCE</scope>
    <source>
        <strain evidence="1">FW57</strain>
    </source>
</reference>
<organism evidence="1 2">
    <name type="scientific">Staphylotrichum longicolle</name>
    <dbReference type="NCBI Taxonomy" id="669026"/>
    <lineage>
        <taxon>Eukaryota</taxon>
        <taxon>Fungi</taxon>
        <taxon>Dikarya</taxon>
        <taxon>Ascomycota</taxon>
        <taxon>Pezizomycotina</taxon>
        <taxon>Sordariomycetes</taxon>
        <taxon>Sordariomycetidae</taxon>
        <taxon>Sordariales</taxon>
        <taxon>Chaetomiaceae</taxon>
        <taxon>Staphylotrichum</taxon>
    </lineage>
</organism>
<proteinExistence type="predicted"/>
<gene>
    <name evidence="1" type="ORF">NEMBOFW57_008289</name>
</gene>
<dbReference type="Gene3D" id="1.25.40.20">
    <property type="entry name" value="Ankyrin repeat-containing domain"/>
    <property type="match status" value="1"/>
</dbReference>
<keyword evidence="2" id="KW-1185">Reference proteome</keyword>
<dbReference type="InterPro" id="IPR036770">
    <property type="entry name" value="Ankyrin_rpt-contain_sf"/>
</dbReference>
<dbReference type="Proteomes" id="UP001197093">
    <property type="component" value="Unassembled WGS sequence"/>
</dbReference>
<evidence type="ECO:0000313" key="2">
    <source>
        <dbReference type="Proteomes" id="UP001197093"/>
    </source>
</evidence>
<comment type="caution">
    <text evidence="1">The sequence shown here is derived from an EMBL/GenBank/DDBJ whole genome shotgun (WGS) entry which is preliminary data.</text>
</comment>
<dbReference type="AlphaFoldDB" id="A0AAD4HYS8"/>